<dbReference type="PIRSF" id="PIRSF037112">
    <property type="entry name" value="Antirestriction_ArdC"/>
    <property type="match status" value="1"/>
</dbReference>
<feature type="domain" description="Polyvalent protein metallopeptidase" evidence="2">
    <location>
        <begin position="165"/>
        <end position="290"/>
    </location>
</feature>
<dbReference type="AlphaFoldDB" id="A0A2S8F619"/>
<evidence type="ECO:0000259" key="1">
    <source>
        <dbReference type="Pfam" id="PF08401"/>
    </source>
</evidence>
<feature type="domain" description="N-terminal" evidence="1">
    <location>
        <begin position="10"/>
        <end position="135"/>
    </location>
</feature>
<dbReference type="Pfam" id="PF08401">
    <property type="entry name" value="ArdcN"/>
    <property type="match status" value="1"/>
</dbReference>
<evidence type="ECO:0000313" key="4">
    <source>
        <dbReference type="Proteomes" id="UP000240009"/>
    </source>
</evidence>
<dbReference type="Pfam" id="PF18818">
    <property type="entry name" value="MPTase-PolyVal"/>
    <property type="match status" value="1"/>
</dbReference>
<evidence type="ECO:0000259" key="2">
    <source>
        <dbReference type="Pfam" id="PF18818"/>
    </source>
</evidence>
<dbReference type="Proteomes" id="UP000240009">
    <property type="component" value="Unassembled WGS sequence"/>
</dbReference>
<comment type="caution">
    <text evidence="3">The sequence shown here is derived from an EMBL/GenBank/DDBJ whole genome shotgun (WGS) entry which is preliminary data.</text>
</comment>
<proteinExistence type="predicted"/>
<evidence type="ECO:0000313" key="3">
    <source>
        <dbReference type="EMBL" id="PQO27609.1"/>
    </source>
</evidence>
<dbReference type="GO" id="GO:0003697">
    <property type="term" value="F:single-stranded DNA binding"/>
    <property type="evidence" value="ECO:0007669"/>
    <property type="project" value="InterPro"/>
</dbReference>
<name>A0A2S8F619_9BACT</name>
<dbReference type="InterPro" id="IPR041459">
    <property type="entry name" value="MPTase-PolyVal"/>
</dbReference>
<dbReference type="InterPro" id="IPR017113">
    <property type="entry name" value="Antirestriction_ArdC"/>
</dbReference>
<accession>A0A2S8F619</accession>
<gene>
    <name evidence="3" type="ORF">C5Y96_18965</name>
</gene>
<reference evidence="3 4" key="1">
    <citation type="submission" date="2018-02" db="EMBL/GenBank/DDBJ databases">
        <title>Comparative genomes isolates from brazilian mangrove.</title>
        <authorList>
            <person name="Araujo J.E."/>
            <person name="Taketani R.G."/>
            <person name="Silva M.C.P."/>
            <person name="Loureco M.V."/>
            <person name="Andreote F.D."/>
        </authorList>
    </citation>
    <scope>NUCLEOTIDE SEQUENCE [LARGE SCALE GENOMIC DNA]</scope>
    <source>
        <strain evidence="3 4">HEX-2 MGV</strain>
    </source>
</reference>
<dbReference type="InterPro" id="IPR013610">
    <property type="entry name" value="ArdC_N"/>
</dbReference>
<dbReference type="EMBL" id="PUIA01000057">
    <property type="protein sequence ID" value="PQO27609.1"/>
    <property type="molecule type" value="Genomic_DNA"/>
</dbReference>
<protein>
    <recommendedName>
        <fullName evidence="5">DNA primase</fullName>
    </recommendedName>
</protein>
<evidence type="ECO:0008006" key="5">
    <source>
        <dbReference type="Google" id="ProtNLM"/>
    </source>
</evidence>
<sequence>METAMSKNSQIRTEITNRIIEALESGNLPPWRKPWANDANAGFPRNVSSQRSYSGVNPLLLTLASERHNLQSRWWATFKKWDNLGGKVMRRPKDVPSGQWGTKIVFCAPISKTKIDDKGEEVEDKFFMLKTYTVFNIDQIEGDHLDYLRVGIGDDTRSGDIETFERADAAIAATEADIRFGGNKAFYDPLSDHIQVPRREQFNGSDFYETILHELVHWTEHKERLNWDRTTKGDHAYPLGELIAEIGACYLCGELGVPMADRIENHASYLKSWLSAMKQDAGFIFRATSQASKATDYILSFSQEPAEAVSEEATV</sequence>
<organism evidence="3 4">
    <name type="scientific">Blastopirellula marina</name>
    <dbReference type="NCBI Taxonomy" id="124"/>
    <lineage>
        <taxon>Bacteria</taxon>
        <taxon>Pseudomonadati</taxon>
        <taxon>Planctomycetota</taxon>
        <taxon>Planctomycetia</taxon>
        <taxon>Pirellulales</taxon>
        <taxon>Pirellulaceae</taxon>
        <taxon>Blastopirellula</taxon>
    </lineage>
</organism>